<dbReference type="EMBL" id="ABQC02000012">
    <property type="protein sequence ID" value="EDY96565.1"/>
    <property type="molecule type" value="Genomic_DNA"/>
</dbReference>
<dbReference type="InterPro" id="IPR035953">
    <property type="entry name" value="Dextranase_N-ter"/>
</dbReference>
<evidence type="ECO:0000313" key="1">
    <source>
        <dbReference type="EMBL" id="EDY96565.1"/>
    </source>
</evidence>
<accession>B5CWB8</accession>
<dbReference type="eggNOG" id="COG5434">
    <property type="taxonomic scope" value="Bacteria"/>
</dbReference>
<dbReference type="Gene3D" id="2.160.20.10">
    <property type="entry name" value="Single-stranded right-handed beta-helix, Pectin lyase-like"/>
    <property type="match status" value="1"/>
</dbReference>
<dbReference type="AlphaFoldDB" id="B5CWB8"/>
<sequence>MRIYNFNILTLLAVPFFLSCNDSLIDDYISTLEGNTSGKGEKEPVEVLATYDWPTEEGQAKISTHYEVYVTLEGEEEKPLEVLQSDPIVNNIQTDGTPGEDPQAAKTKLRTFSFVNVSYDETNGKSLTFRVVSKDGYTNPELAPKSYGINAENSGNSVVFTVDKANRYIAVNFDSPENKVKYNENYEWIKDMLMIFVDPAETVKPNPATQNVVYYSDEVSDAELSAADVIYFKPGYYNLKNNPTGNMINSEGGLTLTSNQQLYLAGGAFVEGHILRRNYGDTNQRFYGRGILSGRQYTWMPGASEEDGRLKELVTGGVNTVFSGIMIMESPNHGIVSRNDCTFENVKMLGWHANNDGFRPGNNSTITNCFLRACDDFFYNYSLNVSDCVLWPAWNGSIMTNGWAGIDIGGSHVENIDIIYPEWFSLLNNKGLLMSQNDYSYNPPAGARTTTFKNIRFEGKIPGFVNLKPNSNGVGQLTNESELGWMGDVLFEDIFINAHQEGSKNIIRGAENAVKDVANSTWWVRDITFRNVMIGDVKLTNENKDNWFTIDSKTTQNIVFE</sequence>
<dbReference type="InterPro" id="IPR012334">
    <property type="entry name" value="Pectin_lyas_fold"/>
</dbReference>
<reference evidence="1 2" key="2">
    <citation type="submission" date="2008-08" db="EMBL/GenBank/DDBJ databases">
        <authorList>
            <person name="Fulton L."/>
            <person name="Clifton S."/>
            <person name="Fulton B."/>
            <person name="Xu J."/>
            <person name="Minx P."/>
            <person name="Pepin K.H."/>
            <person name="Johnson M."/>
            <person name="Thiruvilangam P."/>
            <person name="Bhonagiri V."/>
            <person name="Nash W.E."/>
            <person name="Mardis E.R."/>
            <person name="Wilson R.K."/>
        </authorList>
    </citation>
    <scope>NUCLEOTIDE SEQUENCE [LARGE SCALE GENOMIC DNA]</scope>
    <source>
        <strain evidence="2">DSM 17135 / JCM 12973 / M2</strain>
    </source>
</reference>
<reference evidence="1 2" key="1">
    <citation type="submission" date="2008-08" db="EMBL/GenBank/DDBJ databases">
        <title>Draft genome sequence of Bacteroides plebeius (DSM 17135).</title>
        <authorList>
            <person name="Sudarsanam P."/>
            <person name="Ley R."/>
            <person name="Guruge J."/>
            <person name="Turnbaugh P.J."/>
            <person name="Mahowald M."/>
            <person name="Liep D."/>
            <person name="Gordon J."/>
        </authorList>
    </citation>
    <scope>NUCLEOTIDE SEQUENCE [LARGE SCALE GENOMIC DNA]</scope>
    <source>
        <strain evidence="2">DSM 17135 / JCM 12973 / M2</strain>
    </source>
</reference>
<comment type="caution">
    <text evidence="1">The sequence shown here is derived from an EMBL/GenBank/DDBJ whole genome shotgun (WGS) entry which is preliminary data.</text>
</comment>
<dbReference type="OrthoDB" id="9795222at2"/>
<evidence type="ECO:0000313" key="2">
    <source>
        <dbReference type="Proteomes" id="UP000003452"/>
    </source>
</evidence>
<dbReference type="InterPro" id="IPR011050">
    <property type="entry name" value="Pectin_lyase_fold/virulence"/>
</dbReference>
<protein>
    <submittedName>
        <fullName evidence="1">Glycosyl hydrolase family 49</fullName>
    </submittedName>
</protein>
<dbReference type="SUPFAM" id="SSF51126">
    <property type="entry name" value="Pectin lyase-like"/>
    <property type="match status" value="1"/>
</dbReference>
<proteinExistence type="predicted"/>
<dbReference type="PROSITE" id="PS51257">
    <property type="entry name" value="PROKAR_LIPOPROTEIN"/>
    <property type="match status" value="1"/>
</dbReference>
<dbReference type="Proteomes" id="UP000003452">
    <property type="component" value="Unassembled WGS sequence"/>
</dbReference>
<dbReference type="GO" id="GO:0016787">
    <property type="term" value="F:hydrolase activity"/>
    <property type="evidence" value="ECO:0007669"/>
    <property type="project" value="UniProtKB-KW"/>
</dbReference>
<gene>
    <name evidence="1" type="ORF">BACPLE_01008</name>
</gene>
<dbReference type="HOGENOM" id="CLU_485446_0_0_10"/>
<dbReference type="GeneID" id="43183533"/>
<dbReference type="Gene3D" id="2.60.350.10">
    <property type="entry name" value="Dextranase, N-terminal"/>
    <property type="match status" value="1"/>
</dbReference>
<dbReference type="RefSeq" id="WP_007558639.1">
    <property type="nucleotide sequence ID" value="NZ_DS990119.1"/>
</dbReference>
<name>B5CWB8_PHOPM</name>
<organism evidence="1 2">
    <name type="scientific">Phocaeicola plebeius (strain DSM 17135 / JCM 12973 / CCUG 54634 / M2)</name>
    <name type="common">Bacteroides plebeius</name>
    <dbReference type="NCBI Taxonomy" id="484018"/>
    <lineage>
        <taxon>Bacteria</taxon>
        <taxon>Pseudomonadati</taxon>
        <taxon>Bacteroidota</taxon>
        <taxon>Bacteroidia</taxon>
        <taxon>Bacteroidales</taxon>
        <taxon>Bacteroidaceae</taxon>
        <taxon>Phocaeicola</taxon>
    </lineage>
</organism>
<keyword evidence="1" id="KW-0378">Hydrolase</keyword>